<keyword evidence="2" id="KW-1185">Reference proteome</keyword>
<evidence type="ECO:0000313" key="2">
    <source>
        <dbReference type="Proteomes" id="UP000297567"/>
    </source>
</evidence>
<protein>
    <submittedName>
        <fullName evidence="1">Uncharacterized protein</fullName>
    </submittedName>
</protein>
<evidence type="ECO:0000313" key="1">
    <source>
        <dbReference type="EMBL" id="TGL58568.1"/>
    </source>
</evidence>
<dbReference type="RefSeq" id="WP_135644993.1">
    <property type="nucleotide sequence ID" value="NZ_RQGH01000035.1"/>
</dbReference>
<accession>A0A4Z0ZXW0</accession>
<dbReference type="Proteomes" id="UP000297567">
    <property type="component" value="Unassembled WGS sequence"/>
</dbReference>
<dbReference type="AlphaFoldDB" id="A0A4Z0ZXW0"/>
<dbReference type="EMBL" id="RQGH01000035">
    <property type="protein sequence ID" value="TGL58568.1"/>
    <property type="molecule type" value="Genomic_DNA"/>
</dbReference>
<comment type="caution">
    <text evidence="1">The sequence shown here is derived from an EMBL/GenBank/DDBJ whole genome shotgun (WGS) entry which is preliminary data.</text>
</comment>
<sequence length="254" mass="29500">MEIKEIRNILKKFETNIKFLIGSSNDDGFEALESIINFMRAESVFSKVIEKLEQHQYSEKELYKGRDFSRYKLPSNSNERSSFIWALINDWVKTKKHLDYFNLGYLYGGNTKNVNAHVKMFHESILLPFFEEIFNDLETAYLENSELSKGILIQNNSGSIALQSNSNNSTINISSDVHSTVAEIIKEIEKTNYHDKEQLVSLLILFMENTNDRLKDKGFLKLLMEKWNPYLSLIETSQHVVSFGKFIAPYLTNL</sequence>
<proteinExistence type="predicted"/>
<organism evidence="1 2">
    <name type="scientific">Leptospira jelokensis</name>
    <dbReference type="NCBI Taxonomy" id="2484931"/>
    <lineage>
        <taxon>Bacteria</taxon>
        <taxon>Pseudomonadati</taxon>
        <taxon>Spirochaetota</taxon>
        <taxon>Spirochaetia</taxon>
        <taxon>Leptospirales</taxon>
        <taxon>Leptospiraceae</taxon>
        <taxon>Leptospira</taxon>
    </lineage>
</organism>
<reference evidence="1" key="1">
    <citation type="journal article" date="2019" name="PLoS Negl. Trop. Dis.">
        <title>Revisiting the worldwide diversity of Leptospira species in the environment.</title>
        <authorList>
            <person name="Vincent A.T."/>
            <person name="Schiettekatte O."/>
            <person name="Bourhy P."/>
            <person name="Veyrier F.J."/>
            <person name="Picardeau M."/>
        </authorList>
    </citation>
    <scope>NUCLEOTIDE SEQUENCE [LARGE SCALE GENOMIC DNA]</scope>
    <source>
        <strain evidence="1">201702451</strain>
    </source>
</reference>
<gene>
    <name evidence="1" type="ORF">EHQ62_16865</name>
</gene>
<name>A0A4Z0ZXW0_9LEPT</name>